<dbReference type="EMBL" id="MJGC01000064">
    <property type="protein sequence ID" value="OEJ74599.1"/>
    <property type="molecule type" value="Genomic_DNA"/>
</dbReference>
<feature type="transmembrane region" description="Helical" evidence="7">
    <location>
        <begin position="333"/>
        <end position="356"/>
    </location>
</feature>
<evidence type="ECO:0000256" key="2">
    <source>
        <dbReference type="ARBA" id="ARBA00022448"/>
    </source>
</evidence>
<gene>
    <name evidence="9" type="ORF">BH720_13570</name>
</gene>
<evidence type="ECO:0000256" key="5">
    <source>
        <dbReference type="ARBA" id="ARBA00022989"/>
    </source>
</evidence>
<dbReference type="AlphaFoldDB" id="A0A1E5QIT9"/>
<accession>A0A1E5QIT9</accession>
<evidence type="ECO:0000259" key="8">
    <source>
        <dbReference type="PROSITE" id="PS50850"/>
    </source>
</evidence>
<feature type="transmembrane region" description="Helical" evidence="7">
    <location>
        <begin position="161"/>
        <end position="182"/>
    </location>
</feature>
<feature type="transmembrane region" description="Helical" evidence="7">
    <location>
        <begin position="248"/>
        <end position="267"/>
    </location>
</feature>
<feature type="transmembrane region" description="Helical" evidence="7">
    <location>
        <begin position="310"/>
        <end position="327"/>
    </location>
</feature>
<dbReference type="InterPro" id="IPR020846">
    <property type="entry name" value="MFS_dom"/>
</dbReference>
<keyword evidence="6 7" id="KW-0472">Membrane</keyword>
<dbReference type="SUPFAM" id="SSF103473">
    <property type="entry name" value="MFS general substrate transporter"/>
    <property type="match status" value="1"/>
</dbReference>
<feature type="transmembrane region" description="Helical" evidence="7">
    <location>
        <begin position="368"/>
        <end position="386"/>
    </location>
</feature>
<comment type="subcellular location">
    <subcellularLocation>
        <location evidence="1">Cell membrane</location>
        <topology evidence="1">Multi-pass membrane protein</topology>
    </subcellularLocation>
</comment>
<evidence type="ECO:0000256" key="4">
    <source>
        <dbReference type="ARBA" id="ARBA00022692"/>
    </source>
</evidence>
<feature type="transmembrane region" description="Helical" evidence="7">
    <location>
        <begin position="188"/>
        <end position="210"/>
    </location>
</feature>
<proteinExistence type="predicted"/>
<sequence>MTPSPNELPPVTENIPSPASGFRALSHNRSFLALWSGQLVAQIGDKIFFVLLISLLEIYHANAGMANSMRSLVMIAFTLPAILFGSAAGIFVDRVPKKRILIGANIIRAIFLILLAVLPKQFLILLGITFIVSTVTQFFAPAEQSAIALSVPREGLMSANSLFTVSTMGALIVGMAIGEPILSWTETWGGVIGKHLVVSVLYFIAAFILLGMRVKEPAIDPSQLALHPFSDLKAGFRYLQQNPLVRNAMVQLTVLYSVLAALTVLAIDLAADIGLRPTQFGFLLAASGVGMLLGAAILGGFGDRFSHKPVPLIGFLTIAFALCLFAFTTQIFFGLALSALLGIGGAFVVIPMQTLIQYSTPEAMRGKVFGFSNNAVNIALSLPLAIAGPLTDIIGLRFVLWGMSLGAAFAGLWAWANTRRVLEKVI</sequence>
<evidence type="ECO:0000256" key="1">
    <source>
        <dbReference type="ARBA" id="ARBA00004651"/>
    </source>
</evidence>
<dbReference type="RefSeq" id="WP_069967756.1">
    <property type="nucleotide sequence ID" value="NZ_CM124774.1"/>
</dbReference>
<protein>
    <submittedName>
        <fullName evidence="9">MFS transporter</fullName>
    </submittedName>
</protein>
<organism evidence="9">
    <name type="scientific">Desertifilum tharense IPPAS B-1220</name>
    <dbReference type="NCBI Taxonomy" id="1781255"/>
    <lineage>
        <taxon>Bacteria</taxon>
        <taxon>Bacillati</taxon>
        <taxon>Cyanobacteriota</taxon>
        <taxon>Cyanophyceae</taxon>
        <taxon>Desertifilales</taxon>
        <taxon>Desertifilaceae</taxon>
        <taxon>Desertifilum</taxon>
    </lineage>
</organism>
<keyword evidence="2" id="KW-0813">Transport</keyword>
<keyword evidence="4 7" id="KW-0812">Transmembrane</keyword>
<dbReference type="InterPro" id="IPR036259">
    <property type="entry name" value="MFS_trans_sf"/>
</dbReference>
<dbReference type="Pfam" id="PF05977">
    <property type="entry name" value="MFS_3"/>
    <property type="match status" value="1"/>
</dbReference>
<dbReference type="OrthoDB" id="9775268at2"/>
<name>A0A1E5QIT9_9CYAN</name>
<dbReference type="InterPro" id="IPR010290">
    <property type="entry name" value="TM_effector"/>
</dbReference>
<feature type="transmembrane region" description="Helical" evidence="7">
    <location>
        <begin position="279"/>
        <end position="298"/>
    </location>
</feature>
<dbReference type="PROSITE" id="PS50850">
    <property type="entry name" value="MFS"/>
    <property type="match status" value="1"/>
</dbReference>
<evidence type="ECO:0000256" key="3">
    <source>
        <dbReference type="ARBA" id="ARBA00022475"/>
    </source>
</evidence>
<dbReference type="PANTHER" id="PTHR43266:SF2">
    <property type="entry name" value="MAJOR FACILITATOR SUPERFAMILY (MFS) PROFILE DOMAIN-CONTAINING PROTEIN"/>
    <property type="match status" value="1"/>
</dbReference>
<evidence type="ECO:0000256" key="6">
    <source>
        <dbReference type="ARBA" id="ARBA00023136"/>
    </source>
</evidence>
<dbReference type="CDD" id="cd06173">
    <property type="entry name" value="MFS_MefA_like"/>
    <property type="match status" value="1"/>
</dbReference>
<dbReference type="GO" id="GO:0022857">
    <property type="term" value="F:transmembrane transporter activity"/>
    <property type="evidence" value="ECO:0007669"/>
    <property type="project" value="InterPro"/>
</dbReference>
<dbReference type="STRING" id="1781255.BH720_13570"/>
<dbReference type="GO" id="GO:0005886">
    <property type="term" value="C:plasma membrane"/>
    <property type="evidence" value="ECO:0007669"/>
    <property type="project" value="UniProtKB-SubCell"/>
</dbReference>
<evidence type="ECO:0000313" key="9">
    <source>
        <dbReference type="EMBL" id="OEJ74599.1"/>
    </source>
</evidence>
<keyword evidence="5 7" id="KW-1133">Transmembrane helix</keyword>
<feature type="transmembrane region" description="Helical" evidence="7">
    <location>
        <begin position="32"/>
        <end position="59"/>
    </location>
</feature>
<reference evidence="9" key="1">
    <citation type="submission" date="2016-09" db="EMBL/GenBank/DDBJ databases">
        <title>Draft genome of thermotolerant cyanobacterium Desertifilum sp. strain IPPAS B-1220.</title>
        <authorList>
            <person name="Sinetova M.A."/>
            <person name="Bolakhan K."/>
            <person name="Zayadan B.K."/>
            <person name="Mironov K.S."/>
            <person name="Ustinova V."/>
            <person name="Kupriyanova E.V."/>
            <person name="Sidorov R.A."/>
            <person name="Skrypnik A.N."/>
            <person name="Gogoleva N.E."/>
            <person name="Gogolev Y.V."/>
            <person name="Los D.A."/>
        </authorList>
    </citation>
    <scope>NUCLEOTIDE SEQUENCE [LARGE SCALE GENOMIC DNA]</scope>
    <source>
        <strain evidence="9">IPPAS B-1220</strain>
    </source>
</reference>
<dbReference type="PANTHER" id="PTHR43266">
    <property type="entry name" value="MACROLIDE-EFFLUX PROTEIN"/>
    <property type="match status" value="1"/>
</dbReference>
<evidence type="ECO:0000256" key="7">
    <source>
        <dbReference type="SAM" id="Phobius"/>
    </source>
</evidence>
<feature type="transmembrane region" description="Helical" evidence="7">
    <location>
        <begin position="398"/>
        <end position="416"/>
    </location>
</feature>
<keyword evidence="3" id="KW-1003">Cell membrane</keyword>
<comment type="caution">
    <text evidence="9">The sequence shown here is derived from an EMBL/GenBank/DDBJ whole genome shotgun (WGS) entry which is preliminary data.</text>
</comment>
<feature type="domain" description="Major facilitator superfamily (MFS) profile" evidence="8">
    <location>
        <begin position="243"/>
        <end position="426"/>
    </location>
</feature>
<feature type="transmembrane region" description="Helical" evidence="7">
    <location>
        <begin position="71"/>
        <end position="92"/>
    </location>
</feature>
<dbReference type="Gene3D" id="1.20.1250.20">
    <property type="entry name" value="MFS general substrate transporter like domains"/>
    <property type="match status" value="2"/>
</dbReference>